<dbReference type="GO" id="GO:0032259">
    <property type="term" value="P:methylation"/>
    <property type="evidence" value="ECO:0007669"/>
    <property type="project" value="UniProtKB-KW"/>
</dbReference>
<keyword evidence="1" id="KW-0472">Membrane</keyword>
<dbReference type="SUPFAM" id="SSF53335">
    <property type="entry name" value="S-adenosyl-L-methionine-dependent methyltransferases"/>
    <property type="match status" value="1"/>
</dbReference>
<evidence type="ECO:0000259" key="2">
    <source>
        <dbReference type="Pfam" id="PF19587"/>
    </source>
</evidence>
<feature type="domain" description="DUF6094" evidence="2">
    <location>
        <begin position="2"/>
        <end position="193"/>
    </location>
</feature>
<evidence type="ECO:0000256" key="1">
    <source>
        <dbReference type="SAM" id="Phobius"/>
    </source>
</evidence>
<reference evidence="3" key="1">
    <citation type="submission" date="2020-07" db="EMBL/GenBank/DDBJ databases">
        <title>Huge and variable diversity of episymbiotic CPR bacteria and DPANN archaea in groundwater ecosystems.</title>
        <authorList>
            <person name="He C.Y."/>
            <person name="Keren R."/>
            <person name="Whittaker M."/>
            <person name="Farag I.F."/>
            <person name="Doudna J."/>
            <person name="Cate J.H.D."/>
            <person name="Banfield J.F."/>
        </authorList>
    </citation>
    <scope>NUCLEOTIDE SEQUENCE</scope>
    <source>
        <strain evidence="3">NC_groundwater_1664_Pr3_B-0.1um_52_9</strain>
    </source>
</reference>
<sequence>MRIAGRMKMGYYPTPARVVDYIKKWLSFPPAPFTALDPCCGEGIALEHLVRGSEAITYGVELDEQRADAAQDRIQNVLKCGIGETRIAHQSYSLLFLNPPYDEATLEEDADIKTERQEKAFLRMTVPYLVPGGVIIYIIPQKRLNRGIARLLASRFERVNVFRFPDPEYDDFQQVVVFGVRKSVNSLDDGVALKLQNVPNRKLKPLPETDTAQYSVPPAGPLKLFRSTVIDPEELAKQMAQSPLWRRFDAMTTRSELKLPRPPLPLHSGHLGLLLAAGKLDGVVGEGPDRHVVKGKVTKVVSRVEEYKGDVLEQRELDRYVVSIKIMNRNGEIRELT</sequence>
<dbReference type="PROSITE" id="PS00092">
    <property type="entry name" value="N6_MTASE"/>
    <property type="match status" value="1"/>
</dbReference>
<feature type="transmembrane region" description="Helical" evidence="1">
    <location>
        <begin position="120"/>
        <end position="139"/>
    </location>
</feature>
<accession>A0A9D6Z4N9</accession>
<dbReference type="InterPro" id="IPR046076">
    <property type="entry name" value="DUF6094"/>
</dbReference>
<dbReference type="InterPro" id="IPR002052">
    <property type="entry name" value="DNA_methylase_N6_adenine_CS"/>
</dbReference>
<keyword evidence="1" id="KW-0812">Transmembrane</keyword>
<protein>
    <submittedName>
        <fullName evidence="3">Class I SAM-dependent methyltransferase</fullName>
    </submittedName>
</protein>
<dbReference type="Proteomes" id="UP000807825">
    <property type="component" value="Unassembled WGS sequence"/>
</dbReference>
<keyword evidence="3" id="KW-0808">Transferase</keyword>
<dbReference type="InterPro" id="IPR029063">
    <property type="entry name" value="SAM-dependent_MTases_sf"/>
</dbReference>
<gene>
    <name evidence="3" type="ORF">HY912_14700</name>
</gene>
<dbReference type="AlphaFoldDB" id="A0A9D6Z4N9"/>
<dbReference type="Pfam" id="PF19587">
    <property type="entry name" value="DUF6094"/>
    <property type="match status" value="1"/>
</dbReference>
<dbReference type="EMBL" id="JACRDE010000385">
    <property type="protein sequence ID" value="MBI5250737.1"/>
    <property type="molecule type" value="Genomic_DNA"/>
</dbReference>
<evidence type="ECO:0000313" key="4">
    <source>
        <dbReference type="Proteomes" id="UP000807825"/>
    </source>
</evidence>
<keyword evidence="3" id="KW-0489">Methyltransferase</keyword>
<proteinExistence type="predicted"/>
<evidence type="ECO:0000313" key="3">
    <source>
        <dbReference type="EMBL" id="MBI5250737.1"/>
    </source>
</evidence>
<comment type="caution">
    <text evidence="3">The sequence shown here is derived from an EMBL/GenBank/DDBJ whole genome shotgun (WGS) entry which is preliminary data.</text>
</comment>
<dbReference type="PRINTS" id="PR00507">
    <property type="entry name" value="N12N6MTFRASE"/>
</dbReference>
<dbReference type="GO" id="GO:0003676">
    <property type="term" value="F:nucleic acid binding"/>
    <property type="evidence" value="ECO:0007669"/>
    <property type="project" value="InterPro"/>
</dbReference>
<dbReference type="Gene3D" id="3.40.50.150">
    <property type="entry name" value="Vaccinia Virus protein VP39"/>
    <property type="match status" value="1"/>
</dbReference>
<organism evidence="3 4">
    <name type="scientific">Desulfomonile tiedjei</name>
    <dbReference type="NCBI Taxonomy" id="2358"/>
    <lineage>
        <taxon>Bacteria</taxon>
        <taxon>Pseudomonadati</taxon>
        <taxon>Thermodesulfobacteriota</taxon>
        <taxon>Desulfomonilia</taxon>
        <taxon>Desulfomonilales</taxon>
        <taxon>Desulfomonilaceae</taxon>
        <taxon>Desulfomonile</taxon>
    </lineage>
</organism>
<name>A0A9D6Z4N9_9BACT</name>
<dbReference type="GO" id="GO:0008168">
    <property type="term" value="F:methyltransferase activity"/>
    <property type="evidence" value="ECO:0007669"/>
    <property type="project" value="UniProtKB-KW"/>
</dbReference>
<dbReference type="CDD" id="cd02440">
    <property type="entry name" value="AdoMet_MTases"/>
    <property type="match status" value="1"/>
</dbReference>
<keyword evidence="1" id="KW-1133">Transmembrane helix</keyword>